<accession>A0ACD4CY11</accession>
<dbReference type="Proteomes" id="UP001061991">
    <property type="component" value="Plasmid p_unnamed1"/>
</dbReference>
<keyword evidence="2" id="KW-1185">Reference proteome</keyword>
<sequence>MNTSQTGSTKRPGIAPLHSSLNQKPQHSYEQYLSRARDEERAGNRIEAENYYQHAEHYFRTIK</sequence>
<name>A0ACD4CY11_9HYPH</name>
<proteinExistence type="predicted"/>
<evidence type="ECO:0000313" key="2">
    <source>
        <dbReference type="Proteomes" id="UP001061991"/>
    </source>
</evidence>
<reference evidence="1" key="1">
    <citation type="submission" date="2022-09" db="EMBL/GenBank/DDBJ databases">
        <title>Interaction between co-microsymbionts with complementary sets of symbiotic genes in legume-rhizobium systems.</title>
        <authorList>
            <person name="Safronova V."/>
            <person name="Sazanova A."/>
            <person name="Afonin A."/>
            <person name="Chirak E."/>
        </authorList>
    </citation>
    <scope>NUCLEOTIDE SEQUENCE</scope>
    <source>
        <strain evidence="1">A18/3m</strain>
    </source>
</reference>
<gene>
    <name evidence="1" type="ORF">N8E88_10095</name>
</gene>
<keyword evidence="1" id="KW-0614">Plasmid</keyword>
<protein>
    <submittedName>
        <fullName evidence="1">DUF4167 domain-containing protein</fullName>
    </submittedName>
</protein>
<dbReference type="EMBL" id="CP104972">
    <property type="protein sequence ID" value="UXN58397.1"/>
    <property type="molecule type" value="Genomic_DNA"/>
</dbReference>
<geneLocation type="plasmid" evidence="1 2">
    <name>p_unnamed1</name>
</geneLocation>
<evidence type="ECO:0000313" key="1">
    <source>
        <dbReference type="EMBL" id="UXN58397.1"/>
    </source>
</evidence>
<organism evidence="1 2">
    <name type="scientific">Phyllobacterium zundukense</name>
    <dbReference type="NCBI Taxonomy" id="1867719"/>
    <lineage>
        <taxon>Bacteria</taxon>
        <taxon>Pseudomonadati</taxon>
        <taxon>Pseudomonadota</taxon>
        <taxon>Alphaproteobacteria</taxon>
        <taxon>Hyphomicrobiales</taxon>
        <taxon>Phyllobacteriaceae</taxon>
        <taxon>Phyllobacterium</taxon>
    </lineage>
</organism>